<sequence length="369" mass="42266">MKKSSKVIFALVFLLVAIPFVDYGIAEFLLRDVPEVPVIVGTPVTYGIYFPKTYAVLEAERNGEIIWRVGDTLYVRTAGNLSLPVMYDNRPEIGELIENRSVEIERILEEVRGKKGSWNGSGLYLQLSNVVWLNESIAKSREGFDEASVELFPAGSPGLILLQVFVITLAGIAFAFEIRDFADREPAKALAVAVIFSTMLMVGYAFVFGGYPFHSGYEPVPEGFLAGIEPVERNATISPPCLEDWFVRATPDVERIFREHLRSNPPVYADDPEYSVHYLELWLNESERDALLSELENLSVVWVEGGECWDEMRLRYLEETETLGKELLERGYIDEEDYMRLRVEIKTRRERLLEMDFPAKYRVWVYFRG</sequence>
<dbReference type="RefSeq" id="WP_188202311.1">
    <property type="nucleotide sequence ID" value="NZ_LR881183.1"/>
</dbReference>
<dbReference type="EMBL" id="LR881183">
    <property type="protein sequence ID" value="CAD5244586.1"/>
    <property type="molecule type" value="Genomic_DNA"/>
</dbReference>
<keyword evidence="1" id="KW-1133">Transmembrane helix</keyword>
<feature type="transmembrane region" description="Helical" evidence="1">
    <location>
        <begin position="158"/>
        <end position="178"/>
    </location>
</feature>
<protein>
    <submittedName>
        <fullName evidence="2">Uncharacterized protein</fullName>
    </submittedName>
</protein>
<proteinExistence type="predicted"/>
<gene>
    <name evidence="2" type="ORF">TIRI35C_1432</name>
</gene>
<dbReference type="Proteomes" id="UP000516304">
    <property type="component" value="Chromosome TIRI35C"/>
</dbReference>
<name>A0A7G2D9D5_9EURY</name>
<dbReference type="AlphaFoldDB" id="A0A7G2D9D5"/>
<organism evidence="2 3">
    <name type="scientific">Thermococcus camini</name>
    <dbReference type="NCBI Taxonomy" id="2016373"/>
    <lineage>
        <taxon>Archaea</taxon>
        <taxon>Methanobacteriati</taxon>
        <taxon>Methanobacteriota</taxon>
        <taxon>Thermococci</taxon>
        <taxon>Thermococcales</taxon>
        <taxon>Thermococcaceae</taxon>
        <taxon>Thermococcus</taxon>
    </lineage>
</organism>
<evidence type="ECO:0000256" key="1">
    <source>
        <dbReference type="SAM" id="Phobius"/>
    </source>
</evidence>
<accession>A0A7G2D9D5</accession>
<keyword evidence="1" id="KW-0812">Transmembrane</keyword>
<reference evidence="2 3" key="1">
    <citation type="submission" date="2020-09" db="EMBL/GenBank/DDBJ databases">
        <authorList>
            <person name="Courtine D."/>
        </authorList>
    </citation>
    <scope>NUCLEOTIDE SEQUENCE [LARGE SCALE GENOMIC DNA]</scope>
    <source>
        <strain evidence="2 3">IRI35c</strain>
    </source>
</reference>
<feature type="transmembrane region" description="Helical" evidence="1">
    <location>
        <begin position="190"/>
        <end position="211"/>
    </location>
</feature>
<keyword evidence="1" id="KW-0472">Membrane</keyword>
<keyword evidence="3" id="KW-1185">Reference proteome</keyword>
<evidence type="ECO:0000313" key="2">
    <source>
        <dbReference type="EMBL" id="CAD5244586.1"/>
    </source>
</evidence>
<dbReference type="GeneID" id="58919174"/>
<dbReference type="KEGG" id="tcq:TIRI35C_1432"/>
<evidence type="ECO:0000313" key="3">
    <source>
        <dbReference type="Proteomes" id="UP000516304"/>
    </source>
</evidence>